<organism evidence="1 2">
    <name type="scientific">Pseudomonas caspiana</name>
    <dbReference type="NCBI Taxonomy" id="1451454"/>
    <lineage>
        <taxon>Bacteria</taxon>
        <taxon>Pseudomonadati</taxon>
        <taxon>Pseudomonadota</taxon>
        <taxon>Gammaproteobacteria</taxon>
        <taxon>Pseudomonadales</taxon>
        <taxon>Pseudomonadaceae</taxon>
        <taxon>Pseudomonas</taxon>
    </lineage>
</organism>
<sequence>MARRAYRQDVGMVLKKTRFGGFFVAGQKVACHAATALFQGLDRGDQTTTLLRQGNIYAFAGFTLFRQLSPSRPTG</sequence>
<dbReference type="Proteomes" id="UP000195440">
    <property type="component" value="Unassembled WGS sequence"/>
</dbReference>
<protein>
    <submittedName>
        <fullName evidence="1">Uncharacterized protein</fullName>
    </submittedName>
</protein>
<reference evidence="1 2" key="1">
    <citation type="journal article" date="2017" name="Syst. Appl. Microbiol.">
        <title>Pseudomonas caspiana sp. nov., a citrus pathogen in the Pseudomonas syringae phylogenetic group.</title>
        <authorList>
            <person name="Busquets A."/>
            <person name="Gomila M."/>
            <person name="Beiki F."/>
            <person name="Mulet M."/>
            <person name="Rahimian H."/>
            <person name="Garcia-Valdes E."/>
            <person name="Lalucat J."/>
        </authorList>
    </citation>
    <scope>NUCLEOTIDE SEQUENCE [LARGE SCALE GENOMIC DNA]</scope>
    <source>
        <strain evidence="1 2">FBF102</strain>
    </source>
</reference>
<proteinExistence type="predicted"/>
<gene>
    <name evidence="1" type="ORF">AUC60_20500</name>
</gene>
<dbReference type="AlphaFoldDB" id="A0A1Y3P0P8"/>
<comment type="caution">
    <text evidence="1">The sequence shown here is derived from an EMBL/GenBank/DDBJ whole genome shotgun (WGS) entry which is preliminary data.</text>
</comment>
<name>A0A1Y3P0P8_9PSED</name>
<evidence type="ECO:0000313" key="2">
    <source>
        <dbReference type="Proteomes" id="UP000195440"/>
    </source>
</evidence>
<evidence type="ECO:0000313" key="1">
    <source>
        <dbReference type="EMBL" id="OUM72071.1"/>
    </source>
</evidence>
<accession>A0A1Y3P0P8</accession>
<keyword evidence="2" id="KW-1185">Reference proteome</keyword>
<dbReference type="EMBL" id="LOHF01000020">
    <property type="protein sequence ID" value="OUM72071.1"/>
    <property type="molecule type" value="Genomic_DNA"/>
</dbReference>